<dbReference type="InterPro" id="IPR001190">
    <property type="entry name" value="SRCR"/>
</dbReference>
<keyword evidence="8" id="KW-1185">Reference proteome</keyword>
<proteinExistence type="predicted"/>
<reference evidence="8" key="1">
    <citation type="journal article" date="2017" name="PLoS ONE">
        <title>The Agassiz's desert tortoise genome provides a resource for the conservation of a threatened species.</title>
        <authorList>
            <person name="Tollis M."/>
            <person name="DeNardo D.F."/>
            <person name="Cornelius J.A."/>
            <person name="Dolby G.A."/>
            <person name="Edwards T."/>
            <person name="Henen B.T."/>
            <person name="Karl A.E."/>
            <person name="Murphy R.W."/>
            <person name="Kusumi K."/>
        </authorList>
    </citation>
    <scope>NUCLEOTIDE SEQUENCE [LARGE SCALE GENOMIC DNA]</scope>
</reference>
<feature type="disulfide bond" evidence="5">
    <location>
        <begin position="513"/>
        <end position="577"/>
    </location>
</feature>
<reference evidence="7" key="3">
    <citation type="submission" date="2025-09" db="UniProtKB">
        <authorList>
            <consortium name="Ensembl"/>
        </authorList>
    </citation>
    <scope>IDENTIFICATION</scope>
</reference>
<feature type="domain" description="SRCR" evidence="6">
    <location>
        <begin position="40"/>
        <end position="140"/>
    </location>
</feature>
<name>A0A452GH60_9SAUR</name>
<dbReference type="InterPro" id="IPR036772">
    <property type="entry name" value="SRCR-like_dom_sf"/>
</dbReference>
<dbReference type="FunFam" id="3.10.250.10:FF:000012">
    <property type="entry name" value="CD163 molecule like 1"/>
    <property type="match status" value="1"/>
</dbReference>
<dbReference type="Proteomes" id="UP000291020">
    <property type="component" value="Unassembled WGS sequence"/>
</dbReference>
<protein>
    <recommendedName>
        <fullName evidence="6">SRCR domain-containing protein</fullName>
    </recommendedName>
</protein>
<feature type="disulfide bond" evidence="5">
    <location>
        <begin position="453"/>
        <end position="463"/>
    </location>
</feature>
<dbReference type="SMART" id="SM00202">
    <property type="entry name" value="SR"/>
    <property type="match status" value="6"/>
</dbReference>
<feature type="disulfide bond" evidence="5">
    <location>
        <begin position="557"/>
        <end position="567"/>
    </location>
</feature>
<feature type="disulfide bond" evidence="5">
    <location>
        <begin position="672"/>
        <end position="682"/>
    </location>
</feature>
<keyword evidence="2" id="KW-0677">Repeat</keyword>
<dbReference type="PANTHER" id="PTHR19331:SF484">
    <property type="entry name" value="SRCR DOMAIN-CONTAINING PROTEIN"/>
    <property type="match status" value="1"/>
</dbReference>
<comment type="caution">
    <text evidence="5">Lacks conserved residue(s) required for the propagation of feature annotation.</text>
</comment>
<feature type="disulfide bond" evidence="5">
    <location>
        <begin position="316"/>
        <end position="326"/>
    </location>
</feature>
<feature type="domain" description="SRCR" evidence="6">
    <location>
        <begin position="489"/>
        <end position="589"/>
    </location>
</feature>
<feature type="domain" description="SRCR" evidence="6">
    <location>
        <begin position="384"/>
        <end position="484"/>
    </location>
</feature>
<feature type="domain" description="SRCR" evidence="6">
    <location>
        <begin position="603"/>
        <end position="703"/>
    </location>
</feature>
<dbReference type="Pfam" id="PF00530">
    <property type="entry name" value="SRCR"/>
    <property type="match status" value="6"/>
</dbReference>
<dbReference type="AlphaFoldDB" id="A0A452GH60"/>
<dbReference type="PROSITE" id="PS00420">
    <property type="entry name" value="SRCR_1"/>
    <property type="match status" value="3"/>
</dbReference>
<evidence type="ECO:0000256" key="4">
    <source>
        <dbReference type="ARBA" id="ARBA00023180"/>
    </source>
</evidence>
<feature type="disulfide bond" evidence="5">
    <location>
        <begin position="78"/>
        <end position="139"/>
    </location>
</feature>
<dbReference type="GO" id="GO:0016020">
    <property type="term" value="C:membrane"/>
    <property type="evidence" value="ECO:0007669"/>
    <property type="project" value="InterPro"/>
</dbReference>
<feature type="domain" description="SRCR" evidence="6">
    <location>
        <begin position="247"/>
        <end position="347"/>
    </location>
</feature>
<dbReference type="Ensembl" id="ENSGAGT00000001023.1">
    <property type="protein sequence ID" value="ENSGAGP00000000903.1"/>
    <property type="gene ID" value="ENSGAGG00000000435.1"/>
</dbReference>
<evidence type="ECO:0000256" key="5">
    <source>
        <dbReference type="PROSITE-ProRule" id="PRU00196"/>
    </source>
</evidence>
<feature type="disulfide bond" evidence="5">
    <location>
        <begin position="170"/>
        <end position="234"/>
    </location>
</feature>
<accession>A0A452GH60</accession>
<dbReference type="FunFam" id="3.10.250.10:FF:000006">
    <property type="entry name" value="neurotrypsin isoform X2"/>
    <property type="match status" value="1"/>
</dbReference>
<feature type="disulfide bond" evidence="5">
    <location>
        <begin position="641"/>
        <end position="702"/>
    </location>
</feature>
<feature type="disulfide bond" evidence="5">
    <location>
        <begin position="422"/>
        <end position="483"/>
    </location>
</feature>
<evidence type="ECO:0000259" key="6">
    <source>
        <dbReference type="PROSITE" id="PS50287"/>
    </source>
</evidence>
<organism evidence="7 8">
    <name type="scientific">Gopherus agassizii</name>
    <name type="common">Agassiz's desert tortoise</name>
    <dbReference type="NCBI Taxonomy" id="38772"/>
    <lineage>
        <taxon>Eukaryota</taxon>
        <taxon>Metazoa</taxon>
        <taxon>Chordata</taxon>
        <taxon>Craniata</taxon>
        <taxon>Vertebrata</taxon>
        <taxon>Euteleostomi</taxon>
        <taxon>Archelosauria</taxon>
        <taxon>Testudinata</taxon>
        <taxon>Testudines</taxon>
        <taxon>Cryptodira</taxon>
        <taxon>Durocryptodira</taxon>
        <taxon>Testudinoidea</taxon>
        <taxon>Testudinidae</taxon>
        <taxon>Gopherus</taxon>
    </lineage>
</organism>
<evidence type="ECO:0000313" key="8">
    <source>
        <dbReference type="Proteomes" id="UP000291020"/>
    </source>
</evidence>
<evidence type="ECO:0000256" key="1">
    <source>
        <dbReference type="ARBA" id="ARBA00022729"/>
    </source>
</evidence>
<dbReference type="PRINTS" id="PR00258">
    <property type="entry name" value="SPERACTRCPTR"/>
</dbReference>
<dbReference type="SUPFAM" id="SSF56487">
    <property type="entry name" value="SRCR-like"/>
    <property type="match status" value="6"/>
</dbReference>
<feature type="domain" description="SRCR" evidence="6">
    <location>
        <begin position="145"/>
        <end position="245"/>
    </location>
</feature>
<evidence type="ECO:0000256" key="3">
    <source>
        <dbReference type="ARBA" id="ARBA00023157"/>
    </source>
</evidence>
<evidence type="ECO:0000256" key="2">
    <source>
        <dbReference type="ARBA" id="ARBA00022737"/>
    </source>
</evidence>
<keyword evidence="4" id="KW-0325">Glycoprotein</keyword>
<feature type="disulfide bond" evidence="5">
    <location>
        <begin position="628"/>
        <end position="692"/>
    </location>
</feature>
<feature type="disulfide bond" evidence="5">
    <location>
        <begin position="214"/>
        <end position="224"/>
    </location>
</feature>
<feature type="disulfide bond" evidence="5">
    <location>
        <begin position="109"/>
        <end position="119"/>
    </location>
</feature>
<keyword evidence="3 5" id="KW-1015">Disulfide bond</keyword>
<dbReference type="Gene3D" id="3.10.250.10">
    <property type="entry name" value="SRCR-like domain"/>
    <property type="match status" value="6"/>
</dbReference>
<feature type="disulfide bond" evidence="5">
    <location>
        <begin position="409"/>
        <end position="473"/>
    </location>
</feature>
<reference evidence="7" key="2">
    <citation type="submission" date="2025-08" db="UniProtKB">
        <authorList>
            <consortium name="Ensembl"/>
        </authorList>
    </citation>
    <scope>IDENTIFICATION</scope>
</reference>
<keyword evidence="1" id="KW-0732">Signal</keyword>
<feature type="disulfide bond" evidence="5">
    <location>
        <begin position="65"/>
        <end position="129"/>
    </location>
</feature>
<dbReference type="PROSITE" id="PS50287">
    <property type="entry name" value="SRCR_2"/>
    <property type="match status" value="6"/>
</dbReference>
<sequence>MQTAVETTGGREWNLRATGRRGSLLALTCSVSLFEGAEELRLADGGSPCAGRVEVKHQDQWGTVCSKGWDKADAGVVCKQLGCGAAVSAPRWGHFGPGSGPIWLDEVACVGTESALWHCRNRGWNVHNCYHEWDAGVTCSGHIELHLVGGDNACSGRVEVRHKDNWATICDAHFDLKAASVICNALQCGIAVSVPEGAHFRKGHGPIWTEEFQCVGNESHHVYCPRVSHGSQMCSHANDASVICSRFRLVNGSTACSGRVEIQVLGAWGTLCDSHWDLPDANVLCHQLYCGFAVSAPGEAHFGKGNGSVWTDTFHCKGNEPHLRHCPVTALGASQCSHDNDASVVCSGKCRRMAGLMTPAPQCVILPHTPVSPLGSIPAGSKQIRLVNGTGRCAGRVEIYYNGSWGTVCDDFWDLLDSNVVCKQLGCGRAINATVSGHYGQGSGQIWLDDVNCSGNESDLWACPSRSWGQHNCRHKEDAGVLCSEFTDLRLVSNSYCAGRLEVFYNGTWGSVCANQMSGVTPEIVCKQLNCGDGGQIARDFEYGAGSGPTWLDHVTCSEQHSSLWQCPSEPWNRKSCDNRAEETHISCTVTCEVSAFPDQEKLRVMGGEDGCSGRVEVWYQGSWGTVCDDSWDMADANVVCKLLGCGSAISALDKAAFGEGTGPIWVEKLNCRGTESSLWDCPAKPWGESNCDHKEDVAVNCSGERPLDPFSEAVYEEIDYNLMREKQEVFSHSGLCVSLLSNALSI</sequence>
<dbReference type="PANTHER" id="PTHR19331">
    <property type="entry name" value="SCAVENGER RECEPTOR DOMAIN-CONTAINING"/>
    <property type="match status" value="1"/>
</dbReference>
<dbReference type="FunFam" id="3.10.250.10:FF:000002">
    <property type="entry name" value="Scavenger receptor cysteine-rich type 1 protein M130"/>
    <property type="match status" value="4"/>
</dbReference>
<feature type="disulfide bond" evidence="5">
    <location>
        <begin position="183"/>
        <end position="244"/>
    </location>
</feature>
<feature type="disulfide bond" evidence="5">
    <location>
        <begin position="272"/>
        <end position="336"/>
    </location>
</feature>
<evidence type="ECO:0000313" key="7">
    <source>
        <dbReference type="Ensembl" id="ENSGAGP00000000903.1"/>
    </source>
</evidence>
<feature type="disulfide bond" evidence="5">
    <location>
        <begin position="285"/>
        <end position="346"/>
    </location>
</feature>